<feature type="transmembrane region" description="Helical" evidence="1">
    <location>
        <begin position="308"/>
        <end position="327"/>
    </location>
</feature>
<keyword evidence="1" id="KW-0472">Membrane</keyword>
<feature type="transmembrane region" description="Helical" evidence="1">
    <location>
        <begin position="207"/>
        <end position="225"/>
    </location>
</feature>
<feature type="transmembrane region" description="Helical" evidence="1">
    <location>
        <begin position="237"/>
        <end position="258"/>
    </location>
</feature>
<evidence type="ECO:0000313" key="3">
    <source>
        <dbReference type="EMBL" id="MEJ8570277.1"/>
    </source>
</evidence>
<keyword evidence="1" id="KW-0812">Transmembrane</keyword>
<gene>
    <name evidence="3" type="ORF">V3328_02230</name>
</gene>
<keyword evidence="1" id="KW-1133">Transmembrane helix</keyword>
<keyword evidence="4" id="KW-1185">Reference proteome</keyword>
<dbReference type="AlphaFoldDB" id="A0AAW9RJD6"/>
<evidence type="ECO:0000256" key="1">
    <source>
        <dbReference type="SAM" id="Phobius"/>
    </source>
</evidence>
<evidence type="ECO:0000313" key="4">
    <source>
        <dbReference type="Proteomes" id="UP001378188"/>
    </source>
</evidence>
<comment type="caution">
    <text evidence="3">The sequence shown here is derived from an EMBL/GenBank/DDBJ whole genome shotgun (WGS) entry which is preliminary data.</text>
</comment>
<dbReference type="Proteomes" id="UP001378188">
    <property type="component" value="Unassembled WGS sequence"/>
</dbReference>
<feature type="transmembrane region" description="Helical" evidence="1">
    <location>
        <begin position="179"/>
        <end position="201"/>
    </location>
</feature>
<feature type="chain" id="PRO_5043824521" evidence="2">
    <location>
        <begin position="23"/>
        <end position="339"/>
    </location>
</feature>
<dbReference type="EMBL" id="JAZHOF010000001">
    <property type="protein sequence ID" value="MEJ8570277.1"/>
    <property type="molecule type" value="Genomic_DNA"/>
</dbReference>
<evidence type="ECO:0000256" key="2">
    <source>
        <dbReference type="SAM" id="SignalP"/>
    </source>
</evidence>
<proteinExistence type="predicted"/>
<sequence length="339" mass="35120">MGLVPVLGVLALLLLSAAGELAAHPLAPSLLEIVEGGAGQVDVRWKTPANKVPGSDLRPSLPAHCQPDGGVLQEAAGTAIVQRWRVVCSAPLPGSTVGVDGIASSKADVILRLTLADEQVVSTVLTADRPTFVVPDSGGPGTVLRSYATLGVEHILSGPDHLLFVLGLMLLVASGRQLLWTVTAFTAGHSVTLSLAVLGFVNVPSGPVEALIALSILIVAVEAVRGPSERPTALRRFPWAIAFAFGLLHGFGFAGALAEIGLPAGEIPLALFSFNLGIEIGQLMFCAVVIGLYMAASRLPFERASQLVPARRAAAYVIGTLAAYWVFERTAATLAPLIA</sequence>
<name>A0AAW9RJD6_9HYPH</name>
<dbReference type="InterPro" id="IPR032809">
    <property type="entry name" value="Put_HupE_UreJ"/>
</dbReference>
<feature type="transmembrane region" description="Helical" evidence="1">
    <location>
        <begin position="270"/>
        <end position="296"/>
    </location>
</feature>
<organism evidence="3 4">
    <name type="scientific">Microbaculum marinum</name>
    <dbReference type="NCBI Taxonomy" id="1764581"/>
    <lineage>
        <taxon>Bacteria</taxon>
        <taxon>Pseudomonadati</taxon>
        <taxon>Pseudomonadota</taxon>
        <taxon>Alphaproteobacteria</taxon>
        <taxon>Hyphomicrobiales</taxon>
        <taxon>Tepidamorphaceae</taxon>
        <taxon>Microbaculum</taxon>
    </lineage>
</organism>
<keyword evidence="2" id="KW-0732">Signal</keyword>
<reference evidence="3 4" key="1">
    <citation type="submission" date="2024-02" db="EMBL/GenBank/DDBJ databases">
        <title>Genome analysis and characterization of Microbaculum marinisediminis sp. nov., isolated from marine sediment.</title>
        <authorList>
            <person name="Du Z.-J."/>
            <person name="Ye Y.-Q."/>
            <person name="Zhang Z.-R."/>
            <person name="Yuan S.-M."/>
            <person name="Zhang X.-Y."/>
        </authorList>
    </citation>
    <scope>NUCLEOTIDE SEQUENCE [LARGE SCALE GENOMIC DNA]</scope>
    <source>
        <strain evidence="3 4">SDUM1044001</strain>
    </source>
</reference>
<dbReference type="RefSeq" id="WP_340328009.1">
    <property type="nucleotide sequence ID" value="NZ_JAZHOF010000001.1"/>
</dbReference>
<feature type="signal peptide" evidence="2">
    <location>
        <begin position="1"/>
        <end position="22"/>
    </location>
</feature>
<protein>
    <submittedName>
        <fullName evidence="3">HupE/UreJ family protein</fullName>
    </submittedName>
</protein>
<dbReference type="Pfam" id="PF13795">
    <property type="entry name" value="HupE_UreJ_2"/>
    <property type="match status" value="1"/>
</dbReference>
<accession>A0AAW9RJD6</accession>